<evidence type="ECO:0000313" key="1">
    <source>
        <dbReference type="EMBL" id="MBO1109608.1"/>
    </source>
</evidence>
<dbReference type="EMBL" id="JAFNAA010000022">
    <property type="protein sequence ID" value="MBO1109608.1"/>
    <property type="molecule type" value="Genomic_DNA"/>
</dbReference>
<evidence type="ECO:0000313" key="2">
    <source>
        <dbReference type="Proteomes" id="UP000664658"/>
    </source>
</evidence>
<dbReference type="Proteomes" id="UP000664658">
    <property type="component" value="Unassembled WGS sequence"/>
</dbReference>
<dbReference type="Pfam" id="PF05939">
    <property type="entry name" value="Phage_min_tail"/>
    <property type="match status" value="1"/>
</dbReference>
<name>A0A8I1W931_PLESH</name>
<protein>
    <submittedName>
        <fullName evidence="1">Phage tail protein</fullName>
    </submittedName>
</protein>
<comment type="caution">
    <text evidence="1">The sequence shown here is derived from an EMBL/GenBank/DDBJ whole genome shotgun (WGS) entry which is preliminary data.</text>
</comment>
<proteinExistence type="predicted"/>
<reference evidence="1" key="1">
    <citation type="submission" date="2021-03" db="EMBL/GenBank/DDBJ databases">
        <title>Plesiomonas shigelloides zfcc0051, isolated from zebrafish feces.</title>
        <authorList>
            <person name="Vanderhoek Z."/>
            <person name="Gaulke C."/>
        </authorList>
    </citation>
    <scope>NUCLEOTIDE SEQUENCE</scope>
    <source>
        <strain evidence="1">Zfcc0051</strain>
    </source>
</reference>
<organism evidence="1 2">
    <name type="scientific">Plesiomonas shigelloides</name>
    <name type="common">Aeromonas shigelloides</name>
    <dbReference type="NCBI Taxonomy" id="703"/>
    <lineage>
        <taxon>Bacteria</taxon>
        <taxon>Pseudomonadati</taxon>
        <taxon>Pseudomonadota</taxon>
        <taxon>Gammaproteobacteria</taxon>
        <taxon>Enterobacterales</taxon>
        <taxon>Enterobacteriaceae</taxon>
        <taxon>Plesiomonas</taxon>
    </lineage>
</organism>
<sequence length="115" mass="13332">MEAEVALHTFGWAPRSAMEANHEPRVSAVKFGDGYEQRSPDGINHRLAKYRVEFRGTKDRITAIHNFLFDHGAVRAFLWTPPDAWLQGRYVCRKWSRKSYNTYAEISAEFDEVVV</sequence>
<dbReference type="AlphaFoldDB" id="A0A8I1W931"/>
<gene>
    <name evidence="1" type="ORF">J2R62_15590</name>
</gene>
<dbReference type="RefSeq" id="WP_152105554.1">
    <property type="nucleotide sequence ID" value="NZ_JAZHQX010000007.1"/>
</dbReference>
<dbReference type="InterPro" id="IPR010265">
    <property type="entry name" value="Phage_lambda_TipM"/>
</dbReference>
<accession>A0A8I1W931</accession>